<accession>A0ABU6W8H5</accession>
<feature type="domain" description="Beta-carotene isomerase D27-like C-terminal" evidence="1">
    <location>
        <begin position="127"/>
        <end position="208"/>
    </location>
</feature>
<name>A0ABU6W8H5_9FABA</name>
<dbReference type="Pfam" id="PF13225">
    <property type="entry name" value="D27-like_C"/>
    <property type="match status" value="1"/>
</dbReference>
<dbReference type="EMBL" id="JASCZI010181335">
    <property type="protein sequence ID" value="MED6182089.1"/>
    <property type="molecule type" value="Genomic_DNA"/>
</dbReference>
<dbReference type="PANTHER" id="PTHR33591">
    <property type="entry name" value="BETA-CAROTENE ISOMERASE D27"/>
    <property type="match status" value="1"/>
</dbReference>
<dbReference type="EC" id="5.2.1.14" evidence="2"/>
<evidence type="ECO:0000313" key="3">
    <source>
        <dbReference type="Proteomes" id="UP001341840"/>
    </source>
</evidence>
<keyword evidence="2" id="KW-0413">Isomerase</keyword>
<gene>
    <name evidence="2" type="primary">D27_2</name>
    <name evidence="2" type="ORF">PIB30_025324</name>
</gene>
<dbReference type="InterPro" id="IPR038938">
    <property type="entry name" value="D27-like"/>
</dbReference>
<evidence type="ECO:0000259" key="1">
    <source>
        <dbReference type="Pfam" id="PF13225"/>
    </source>
</evidence>
<reference evidence="2 3" key="1">
    <citation type="journal article" date="2023" name="Plants (Basel)">
        <title>Bridging the Gap: Combining Genomics and Transcriptomics Approaches to Understand Stylosanthes scabra, an Orphan Legume from the Brazilian Caatinga.</title>
        <authorList>
            <person name="Ferreira-Neto J.R.C."/>
            <person name="da Silva M.D."/>
            <person name="Binneck E."/>
            <person name="de Melo N.F."/>
            <person name="da Silva R.H."/>
            <person name="de Melo A.L.T.M."/>
            <person name="Pandolfi V."/>
            <person name="Bustamante F.O."/>
            <person name="Brasileiro-Vidal A.C."/>
            <person name="Benko-Iseppon A.M."/>
        </authorList>
    </citation>
    <scope>NUCLEOTIDE SEQUENCE [LARGE SCALE GENOMIC DNA]</scope>
    <source>
        <tissue evidence="2">Leaves</tissue>
    </source>
</reference>
<dbReference type="Proteomes" id="UP001341840">
    <property type="component" value="Unassembled WGS sequence"/>
</dbReference>
<dbReference type="InterPro" id="IPR025114">
    <property type="entry name" value="D27-like_C"/>
</dbReference>
<evidence type="ECO:0000313" key="2">
    <source>
        <dbReference type="EMBL" id="MED6182089.1"/>
    </source>
</evidence>
<dbReference type="GO" id="GO:0106365">
    <property type="term" value="F:beta-carotene isomerase activity"/>
    <property type="evidence" value="ECO:0007669"/>
    <property type="project" value="UniProtKB-EC"/>
</dbReference>
<protein>
    <submittedName>
        <fullName evidence="2">Beta-carotene isomerase d27, chloroplastic, variant 2</fullName>
        <ecNumber evidence="2">5.2.1.14</ecNumber>
    </submittedName>
</protein>
<sequence>MEAKFFAYKKNKVVPQAVCIRSSSTNQQQHVHMVGKDNWFDRLAINHLSKCVQHATGVRNNKSGYESLVEAAMVASHKFDPIQQRHLVIQALHTTLPNFIFSLTRMLPPSKFTRQVFAAFTTFFFAWLIGPSQVRESEVNGRREKNVVYVTKCRFLEETNCVGMCTNLCKIPTQSFIKDSMGMPLTMIPNFDDMSCEMIFGKDPPPLSDDPALKQPCYQLCKAKKRHETKCLS</sequence>
<proteinExistence type="predicted"/>
<comment type="caution">
    <text evidence="2">The sequence shown here is derived from an EMBL/GenBank/DDBJ whole genome shotgun (WGS) entry which is preliminary data.</text>
</comment>
<dbReference type="PANTHER" id="PTHR33591:SF1">
    <property type="entry name" value="BETA-CAROTENE ISOMERASE D27, CHLOROPLASTIC"/>
    <property type="match status" value="1"/>
</dbReference>
<keyword evidence="3" id="KW-1185">Reference proteome</keyword>
<organism evidence="2 3">
    <name type="scientific">Stylosanthes scabra</name>
    <dbReference type="NCBI Taxonomy" id="79078"/>
    <lineage>
        <taxon>Eukaryota</taxon>
        <taxon>Viridiplantae</taxon>
        <taxon>Streptophyta</taxon>
        <taxon>Embryophyta</taxon>
        <taxon>Tracheophyta</taxon>
        <taxon>Spermatophyta</taxon>
        <taxon>Magnoliopsida</taxon>
        <taxon>eudicotyledons</taxon>
        <taxon>Gunneridae</taxon>
        <taxon>Pentapetalae</taxon>
        <taxon>rosids</taxon>
        <taxon>fabids</taxon>
        <taxon>Fabales</taxon>
        <taxon>Fabaceae</taxon>
        <taxon>Papilionoideae</taxon>
        <taxon>50 kb inversion clade</taxon>
        <taxon>dalbergioids sensu lato</taxon>
        <taxon>Dalbergieae</taxon>
        <taxon>Pterocarpus clade</taxon>
        <taxon>Stylosanthes</taxon>
    </lineage>
</organism>